<organism evidence="1">
    <name type="scientific">Rhizophora mucronata</name>
    <name type="common">Asiatic mangrove</name>
    <dbReference type="NCBI Taxonomy" id="61149"/>
    <lineage>
        <taxon>Eukaryota</taxon>
        <taxon>Viridiplantae</taxon>
        <taxon>Streptophyta</taxon>
        <taxon>Embryophyta</taxon>
        <taxon>Tracheophyta</taxon>
        <taxon>Spermatophyta</taxon>
        <taxon>Magnoliopsida</taxon>
        <taxon>eudicotyledons</taxon>
        <taxon>Gunneridae</taxon>
        <taxon>Pentapetalae</taxon>
        <taxon>rosids</taxon>
        <taxon>fabids</taxon>
        <taxon>Malpighiales</taxon>
        <taxon>Rhizophoraceae</taxon>
        <taxon>Rhizophora</taxon>
    </lineage>
</organism>
<accession>A0A2P2PA71</accession>
<reference evidence="1" key="1">
    <citation type="submission" date="2018-02" db="EMBL/GenBank/DDBJ databases">
        <title>Rhizophora mucronata_Transcriptome.</title>
        <authorList>
            <person name="Meera S.P."/>
            <person name="Sreeshan A."/>
            <person name="Augustine A."/>
        </authorList>
    </citation>
    <scope>NUCLEOTIDE SEQUENCE</scope>
    <source>
        <tissue evidence="1">Leaf</tissue>
    </source>
</reference>
<dbReference type="EMBL" id="GGEC01071182">
    <property type="protein sequence ID" value="MBX51666.1"/>
    <property type="molecule type" value="Transcribed_RNA"/>
</dbReference>
<name>A0A2P2PA71_RHIMU</name>
<proteinExistence type="predicted"/>
<evidence type="ECO:0000313" key="1">
    <source>
        <dbReference type="EMBL" id="MBX51666.1"/>
    </source>
</evidence>
<protein>
    <submittedName>
        <fullName evidence="1">Uncharacterized protein</fullName>
    </submittedName>
</protein>
<dbReference type="AlphaFoldDB" id="A0A2P2PA71"/>
<sequence>MIQNFSNYRIKTCIKNVIFPMNSQMAMSWYL</sequence>